<dbReference type="RefSeq" id="WP_188574551.1">
    <property type="nucleotide sequence ID" value="NZ_BMCT01000001.1"/>
</dbReference>
<gene>
    <name evidence="2" type="ORF">GCM10007301_01910</name>
</gene>
<dbReference type="AlphaFoldDB" id="A0A917F4L3"/>
<evidence type="ECO:0000313" key="3">
    <source>
        <dbReference type="Proteomes" id="UP000606044"/>
    </source>
</evidence>
<dbReference type="Proteomes" id="UP000606044">
    <property type="component" value="Unassembled WGS sequence"/>
</dbReference>
<accession>A0A917F4L3</accession>
<dbReference type="EMBL" id="BMCT01000001">
    <property type="protein sequence ID" value="GGF46016.1"/>
    <property type="molecule type" value="Genomic_DNA"/>
</dbReference>
<keyword evidence="3" id="KW-1185">Reference proteome</keyword>
<feature type="chain" id="PRO_5037572330" evidence="1">
    <location>
        <begin position="31"/>
        <end position="319"/>
    </location>
</feature>
<keyword evidence="1" id="KW-0732">Signal</keyword>
<organism evidence="2 3">
    <name type="scientific">Azorhizobium oxalatiphilum</name>
    <dbReference type="NCBI Taxonomy" id="980631"/>
    <lineage>
        <taxon>Bacteria</taxon>
        <taxon>Pseudomonadati</taxon>
        <taxon>Pseudomonadota</taxon>
        <taxon>Alphaproteobacteria</taxon>
        <taxon>Hyphomicrobiales</taxon>
        <taxon>Xanthobacteraceae</taxon>
        <taxon>Azorhizobium</taxon>
    </lineage>
</organism>
<sequence length="319" mass="34931">MADAARVKTGFARAAAALLALAAGLVPAGAEPLAVTVRNDSKPTLCAETDNVALAFSSPDVTRFRVTAVHPAYMGTLAVDRTAADFTACDMSGDPKVPATPKRVTFYETPDLWLTGYTFPAFWRPAAVPFRVGDRMVEGLHMVQLWVRHAERAEEVMVVYPPDGYWRARPLPPAHLAGAGYGSSFLIGPVETEGRPLVKLKEIAFEPDTRTFVLSFAQGGTARMRLDTLDRDRLVLDVALDRPLASVPFAALRSMYVTEFNADVARVAWRDPKRPGWGEAHVLDFFYGDPVLELWSGRLVPSRHNTSAPDMVFGPFEGK</sequence>
<comment type="caution">
    <text evidence="2">The sequence shown here is derived from an EMBL/GenBank/DDBJ whole genome shotgun (WGS) entry which is preliminary data.</text>
</comment>
<feature type="signal peptide" evidence="1">
    <location>
        <begin position="1"/>
        <end position="30"/>
    </location>
</feature>
<evidence type="ECO:0000256" key="1">
    <source>
        <dbReference type="SAM" id="SignalP"/>
    </source>
</evidence>
<evidence type="ECO:0000313" key="2">
    <source>
        <dbReference type="EMBL" id="GGF46016.1"/>
    </source>
</evidence>
<reference evidence="2" key="2">
    <citation type="submission" date="2020-09" db="EMBL/GenBank/DDBJ databases">
        <authorList>
            <person name="Sun Q."/>
            <person name="Sedlacek I."/>
        </authorList>
    </citation>
    <scope>NUCLEOTIDE SEQUENCE</scope>
    <source>
        <strain evidence="2">CCM 7897</strain>
    </source>
</reference>
<protein>
    <submittedName>
        <fullName evidence="2">Uncharacterized protein</fullName>
    </submittedName>
</protein>
<name>A0A917F4L3_9HYPH</name>
<reference evidence="2" key="1">
    <citation type="journal article" date="2014" name="Int. J. Syst. Evol. Microbiol.">
        <title>Complete genome sequence of Corynebacterium casei LMG S-19264T (=DSM 44701T), isolated from a smear-ripened cheese.</title>
        <authorList>
            <consortium name="US DOE Joint Genome Institute (JGI-PGF)"/>
            <person name="Walter F."/>
            <person name="Albersmeier A."/>
            <person name="Kalinowski J."/>
            <person name="Ruckert C."/>
        </authorList>
    </citation>
    <scope>NUCLEOTIDE SEQUENCE</scope>
    <source>
        <strain evidence="2">CCM 7897</strain>
    </source>
</reference>
<proteinExistence type="predicted"/>